<dbReference type="VEuPathDB" id="ToxoDB:BESB_064550"/>
<gene>
    <name evidence="3" type="ORF">BESB_064550</name>
</gene>
<name>A0A2A9MB45_BESBE</name>
<keyword evidence="4" id="KW-1185">Reference proteome</keyword>
<evidence type="ECO:0000256" key="2">
    <source>
        <dbReference type="SAM" id="Phobius"/>
    </source>
</evidence>
<dbReference type="OrthoDB" id="437441at2759"/>
<dbReference type="Proteomes" id="UP000224006">
    <property type="component" value="Chromosome VI"/>
</dbReference>
<keyword evidence="2" id="KW-1133">Transmembrane helix</keyword>
<proteinExistence type="predicted"/>
<evidence type="ECO:0000313" key="4">
    <source>
        <dbReference type="Proteomes" id="UP000224006"/>
    </source>
</evidence>
<dbReference type="AlphaFoldDB" id="A0A2A9MB45"/>
<reference evidence="3 4" key="1">
    <citation type="submission" date="2017-09" db="EMBL/GenBank/DDBJ databases">
        <title>Genome sequencing of Besnoitia besnoiti strain Bb-Ger1.</title>
        <authorList>
            <person name="Schares G."/>
            <person name="Venepally P."/>
            <person name="Lorenzi H.A."/>
        </authorList>
    </citation>
    <scope>NUCLEOTIDE SEQUENCE [LARGE SCALE GENOMIC DNA]</scope>
    <source>
        <strain evidence="3 4">Bb-Ger1</strain>
    </source>
</reference>
<dbReference type="EMBL" id="NWUJ01000006">
    <property type="protein sequence ID" value="PFH34424.1"/>
    <property type="molecule type" value="Genomic_DNA"/>
</dbReference>
<keyword evidence="2" id="KW-0472">Membrane</keyword>
<feature type="region of interest" description="Disordered" evidence="1">
    <location>
        <begin position="76"/>
        <end position="101"/>
    </location>
</feature>
<evidence type="ECO:0000256" key="1">
    <source>
        <dbReference type="SAM" id="MobiDB-lite"/>
    </source>
</evidence>
<protein>
    <recommendedName>
        <fullName evidence="5">Transmembrane protein</fullName>
    </recommendedName>
</protein>
<accession>A0A2A9MB45</accession>
<keyword evidence="2" id="KW-0812">Transmembrane</keyword>
<evidence type="ECO:0000313" key="3">
    <source>
        <dbReference type="EMBL" id="PFH34424.1"/>
    </source>
</evidence>
<feature type="compositionally biased region" description="Basic and acidic residues" evidence="1">
    <location>
        <begin position="85"/>
        <end position="101"/>
    </location>
</feature>
<dbReference type="GeneID" id="40311383"/>
<dbReference type="RefSeq" id="XP_029218433.1">
    <property type="nucleotide sequence ID" value="XM_029364850.1"/>
</dbReference>
<organism evidence="3 4">
    <name type="scientific">Besnoitia besnoiti</name>
    <name type="common">Apicomplexan protozoan</name>
    <dbReference type="NCBI Taxonomy" id="94643"/>
    <lineage>
        <taxon>Eukaryota</taxon>
        <taxon>Sar</taxon>
        <taxon>Alveolata</taxon>
        <taxon>Apicomplexa</taxon>
        <taxon>Conoidasida</taxon>
        <taxon>Coccidia</taxon>
        <taxon>Eucoccidiorida</taxon>
        <taxon>Eimeriorina</taxon>
        <taxon>Sarcocystidae</taxon>
        <taxon>Besnoitia</taxon>
    </lineage>
</organism>
<feature type="transmembrane region" description="Helical" evidence="2">
    <location>
        <begin position="49"/>
        <end position="70"/>
    </location>
</feature>
<dbReference type="KEGG" id="bbes:BESB_064550"/>
<sequence>MRRQLRVFLVSQRLSRLLLGAAPALPTAPAGTGVVFHSRMLPVKYALNGPKWIAVVGSAFTGVFAGHFFYKTCVLNKNPPNPPRDPNEKPPERHPHAPADE</sequence>
<evidence type="ECO:0008006" key="5">
    <source>
        <dbReference type="Google" id="ProtNLM"/>
    </source>
</evidence>
<comment type="caution">
    <text evidence="3">The sequence shown here is derived from an EMBL/GenBank/DDBJ whole genome shotgun (WGS) entry which is preliminary data.</text>
</comment>